<dbReference type="OrthoDB" id="3800853at2759"/>
<dbReference type="AlphaFoldDB" id="A0A6A6RLQ7"/>
<evidence type="ECO:0000313" key="2">
    <source>
        <dbReference type="EMBL" id="KAF2636290.1"/>
    </source>
</evidence>
<keyword evidence="1" id="KW-0732">Signal</keyword>
<sequence length="199" mass="21396">MQYYLAVFVATLALASAVPAGTDKINPNGLQPKPTVIGGEEYQLYEPQSEFTTVGAAPDGNSITMAKSIGKVSDANSTGEVSAAVAVCPQCVAIVYAEPNFNGPAWGILPLDMQAMPDQGHCTTVPANTISSISFVKENKGFRYRAVCCYIYANANCGRSGESQKNWVGTDVKNMRDLGWDNRMGSINCYFKGDENTLW</sequence>
<organism evidence="2 3">
    <name type="scientific">Massarina eburnea CBS 473.64</name>
    <dbReference type="NCBI Taxonomy" id="1395130"/>
    <lineage>
        <taxon>Eukaryota</taxon>
        <taxon>Fungi</taxon>
        <taxon>Dikarya</taxon>
        <taxon>Ascomycota</taxon>
        <taxon>Pezizomycotina</taxon>
        <taxon>Dothideomycetes</taxon>
        <taxon>Pleosporomycetidae</taxon>
        <taxon>Pleosporales</taxon>
        <taxon>Massarineae</taxon>
        <taxon>Massarinaceae</taxon>
        <taxon>Massarina</taxon>
    </lineage>
</organism>
<dbReference type="EMBL" id="MU006799">
    <property type="protein sequence ID" value="KAF2636290.1"/>
    <property type="molecule type" value="Genomic_DNA"/>
</dbReference>
<dbReference type="Proteomes" id="UP000799753">
    <property type="component" value="Unassembled WGS sequence"/>
</dbReference>
<proteinExistence type="predicted"/>
<protein>
    <submittedName>
        <fullName evidence="2">Uncharacterized protein</fullName>
    </submittedName>
</protein>
<evidence type="ECO:0000313" key="3">
    <source>
        <dbReference type="Proteomes" id="UP000799753"/>
    </source>
</evidence>
<feature type="signal peptide" evidence="1">
    <location>
        <begin position="1"/>
        <end position="17"/>
    </location>
</feature>
<feature type="chain" id="PRO_5025499368" evidence="1">
    <location>
        <begin position="18"/>
        <end position="199"/>
    </location>
</feature>
<name>A0A6A6RLQ7_9PLEO</name>
<reference evidence="2" key="1">
    <citation type="journal article" date="2020" name="Stud. Mycol.">
        <title>101 Dothideomycetes genomes: a test case for predicting lifestyles and emergence of pathogens.</title>
        <authorList>
            <person name="Haridas S."/>
            <person name="Albert R."/>
            <person name="Binder M."/>
            <person name="Bloem J."/>
            <person name="Labutti K."/>
            <person name="Salamov A."/>
            <person name="Andreopoulos B."/>
            <person name="Baker S."/>
            <person name="Barry K."/>
            <person name="Bills G."/>
            <person name="Bluhm B."/>
            <person name="Cannon C."/>
            <person name="Castanera R."/>
            <person name="Culley D."/>
            <person name="Daum C."/>
            <person name="Ezra D."/>
            <person name="Gonzalez J."/>
            <person name="Henrissat B."/>
            <person name="Kuo A."/>
            <person name="Liang C."/>
            <person name="Lipzen A."/>
            <person name="Lutzoni F."/>
            <person name="Magnuson J."/>
            <person name="Mondo S."/>
            <person name="Nolan M."/>
            <person name="Ohm R."/>
            <person name="Pangilinan J."/>
            <person name="Park H.-J."/>
            <person name="Ramirez L."/>
            <person name="Alfaro M."/>
            <person name="Sun H."/>
            <person name="Tritt A."/>
            <person name="Yoshinaga Y."/>
            <person name="Zwiers L.-H."/>
            <person name="Turgeon B."/>
            <person name="Goodwin S."/>
            <person name="Spatafora J."/>
            <person name="Crous P."/>
            <person name="Grigoriev I."/>
        </authorList>
    </citation>
    <scope>NUCLEOTIDE SEQUENCE</scope>
    <source>
        <strain evidence="2">CBS 473.64</strain>
    </source>
</reference>
<gene>
    <name evidence="2" type="ORF">P280DRAFT_154926</name>
</gene>
<keyword evidence="3" id="KW-1185">Reference proteome</keyword>
<evidence type="ECO:0000256" key="1">
    <source>
        <dbReference type="SAM" id="SignalP"/>
    </source>
</evidence>
<accession>A0A6A6RLQ7</accession>